<reference evidence="3" key="1">
    <citation type="submission" date="2018-05" db="EMBL/GenBank/DDBJ databases">
        <authorList>
            <person name="Lanie J.A."/>
            <person name="Ng W.-L."/>
            <person name="Kazmierczak K.M."/>
            <person name="Andrzejewski T.M."/>
            <person name="Davidsen T.M."/>
            <person name="Wayne K.J."/>
            <person name="Tettelin H."/>
            <person name="Glass J.I."/>
            <person name="Rusch D."/>
            <person name="Podicherti R."/>
            <person name="Tsui H.-C.T."/>
            <person name="Winkler M.E."/>
        </authorList>
    </citation>
    <scope>NUCLEOTIDE SEQUENCE</scope>
</reference>
<dbReference type="AlphaFoldDB" id="A0A381WZ40"/>
<keyword evidence="1" id="KW-1133">Transmembrane helix</keyword>
<feature type="transmembrane region" description="Helical" evidence="1">
    <location>
        <begin position="151"/>
        <end position="170"/>
    </location>
</feature>
<feature type="transmembrane region" description="Helical" evidence="1">
    <location>
        <begin position="97"/>
        <end position="118"/>
    </location>
</feature>
<name>A0A381WZ40_9ZZZZ</name>
<gene>
    <name evidence="3" type="ORF">METZ01_LOCUS110392</name>
</gene>
<keyword evidence="1" id="KW-0812">Transmembrane</keyword>
<evidence type="ECO:0000313" key="3">
    <source>
        <dbReference type="EMBL" id="SVA57538.1"/>
    </source>
</evidence>
<dbReference type="PANTHER" id="PTHR22911:SF135">
    <property type="entry name" value="BLR4310 PROTEIN"/>
    <property type="match status" value="1"/>
</dbReference>
<keyword evidence="1" id="KW-0472">Membrane</keyword>
<evidence type="ECO:0000259" key="2">
    <source>
        <dbReference type="Pfam" id="PF00892"/>
    </source>
</evidence>
<feature type="transmembrane region" description="Helical" evidence="1">
    <location>
        <begin position="12"/>
        <end position="31"/>
    </location>
</feature>
<dbReference type="InterPro" id="IPR037185">
    <property type="entry name" value="EmrE-like"/>
</dbReference>
<feature type="transmembrane region" description="Helical" evidence="1">
    <location>
        <begin position="127"/>
        <end position="145"/>
    </location>
</feature>
<feature type="transmembrane region" description="Helical" evidence="1">
    <location>
        <begin position="37"/>
        <end position="58"/>
    </location>
</feature>
<feature type="domain" description="EamA" evidence="2">
    <location>
        <begin position="10"/>
        <end position="141"/>
    </location>
</feature>
<evidence type="ECO:0000256" key="1">
    <source>
        <dbReference type="SAM" id="Phobius"/>
    </source>
</evidence>
<accession>A0A381WZ40</accession>
<dbReference type="InterPro" id="IPR000620">
    <property type="entry name" value="EamA_dom"/>
</dbReference>
<dbReference type="Pfam" id="PF00892">
    <property type="entry name" value="EamA"/>
    <property type="match status" value="1"/>
</dbReference>
<organism evidence="3">
    <name type="scientific">marine metagenome</name>
    <dbReference type="NCBI Taxonomy" id="408172"/>
    <lineage>
        <taxon>unclassified sequences</taxon>
        <taxon>metagenomes</taxon>
        <taxon>ecological metagenomes</taxon>
    </lineage>
</organism>
<feature type="transmembrane region" description="Helical" evidence="1">
    <location>
        <begin position="210"/>
        <end position="228"/>
    </location>
</feature>
<proteinExistence type="predicted"/>
<dbReference type="SUPFAM" id="SSF103481">
    <property type="entry name" value="Multidrug resistance efflux transporter EmrE"/>
    <property type="match status" value="2"/>
</dbReference>
<protein>
    <recommendedName>
        <fullName evidence="2">EamA domain-containing protein</fullName>
    </recommendedName>
</protein>
<feature type="transmembrane region" description="Helical" evidence="1">
    <location>
        <begin position="70"/>
        <end position="91"/>
    </location>
</feature>
<dbReference type="PANTHER" id="PTHR22911">
    <property type="entry name" value="ACYL-MALONYL CONDENSING ENZYME-RELATED"/>
    <property type="match status" value="1"/>
</dbReference>
<dbReference type="EMBL" id="UINC01013291">
    <property type="protein sequence ID" value="SVA57538.1"/>
    <property type="molecule type" value="Genomic_DNA"/>
</dbReference>
<sequence length="319" mass="33226">MPPVLSRQQGSLVVLFCGLMFSFGPLAFRALRDADAWQFLFHRSWATAVVSAAIIVAAGRNPLRSVVEAGLRQVAAGLVVAGLFTLFIVALSRASAAFVLLMQSTSPFYAALFGRIFLKEPVGRDTLMAMVVAAAGVVVMVGGNVGSGDALGTLLSAILPIALGGYAVLIRSSPIQDPGVPMLVGGTAGAVAAAAVSSFGPGVVVPAYDVLMGVIGGGLLIGVFAPVWNYAHRYVPPADVSLLLISEIVMAPVWLWVWRDETPSTETLIGGAISLAAVLWLTFRMARDGKPALSARGRGLHVGSVPGYRRYRPSSGPDV</sequence>
<feature type="transmembrane region" description="Helical" evidence="1">
    <location>
        <begin position="240"/>
        <end position="257"/>
    </location>
</feature>
<dbReference type="GO" id="GO:0016020">
    <property type="term" value="C:membrane"/>
    <property type="evidence" value="ECO:0007669"/>
    <property type="project" value="InterPro"/>
</dbReference>
<feature type="transmembrane region" description="Helical" evidence="1">
    <location>
        <begin position="182"/>
        <end position="204"/>
    </location>
</feature>
<feature type="transmembrane region" description="Helical" evidence="1">
    <location>
        <begin position="269"/>
        <end position="286"/>
    </location>
</feature>